<dbReference type="PROSITE" id="PS01047">
    <property type="entry name" value="HMA_1"/>
    <property type="match status" value="1"/>
</dbReference>
<dbReference type="InterPro" id="IPR017969">
    <property type="entry name" value="Heavy-metal-associated_CS"/>
</dbReference>
<dbReference type="CDD" id="cd00371">
    <property type="entry name" value="HMA"/>
    <property type="match status" value="1"/>
</dbReference>
<dbReference type="GO" id="GO:0046872">
    <property type="term" value="F:metal ion binding"/>
    <property type="evidence" value="ECO:0007669"/>
    <property type="project" value="UniProtKB-KW"/>
</dbReference>
<evidence type="ECO:0000313" key="3">
    <source>
        <dbReference type="EMBL" id="SVA02207.1"/>
    </source>
</evidence>
<name>A0A381SIQ2_9ZZZZ</name>
<sequence>MMETINWTISGMHCDGCSARLQKVLSGKTGVQSAEVSFAEKQASLEFDSALISADQLQEAVEKAGFEIAAA</sequence>
<reference evidence="3" key="1">
    <citation type="submission" date="2018-05" db="EMBL/GenBank/DDBJ databases">
        <authorList>
            <person name="Lanie J.A."/>
            <person name="Ng W.-L."/>
            <person name="Kazmierczak K.M."/>
            <person name="Andrzejewski T.M."/>
            <person name="Davidsen T.M."/>
            <person name="Wayne K.J."/>
            <person name="Tettelin H."/>
            <person name="Glass J.I."/>
            <person name="Rusch D."/>
            <person name="Podicherti R."/>
            <person name="Tsui H.-C.T."/>
            <person name="Winkler M.E."/>
        </authorList>
    </citation>
    <scope>NUCLEOTIDE SEQUENCE</scope>
</reference>
<dbReference type="EMBL" id="UINC01002982">
    <property type="protein sequence ID" value="SVA02207.1"/>
    <property type="molecule type" value="Genomic_DNA"/>
</dbReference>
<dbReference type="PROSITE" id="PS50846">
    <property type="entry name" value="HMA_2"/>
    <property type="match status" value="1"/>
</dbReference>
<evidence type="ECO:0000256" key="1">
    <source>
        <dbReference type="ARBA" id="ARBA00022723"/>
    </source>
</evidence>
<dbReference type="InterPro" id="IPR006121">
    <property type="entry name" value="HMA_dom"/>
</dbReference>
<dbReference type="PRINTS" id="PR00946">
    <property type="entry name" value="HGSCAVENGER"/>
</dbReference>
<protein>
    <recommendedName>
        <fullName evidence="2">HMA domain-containing protein</fullName>
    </recommendedName>
</protein>
<accession>A0A381SIQ2</accession>
<feature type="domain" description="HMA" evidence="2">
    <location>
        <begin position="3"/>
        <end position="69"/>
    </location>
</feature>
<dbReference type="Gene3D" id="3.30.70.100">
    <property type="match status" value="1"/>
</dbReference>
<dbReference type="FunFam" id="3.30.70.100:FF:000005">
    <property type="entry name" value="Copper-exporting P-type ATPase A"/>
    <property type="match status" value="1"/>
</dbReference>
<dbReference type="SUPFAM" id="SSF55008">
    <property type="entry name" value="HMA, heavy metal-associated domain"/>
    <property type="match status" value="1"/>
</dbReference>
<organism evidence="3">
    <name type="scientific">marine metagenome</name>
    <dbReference type="NCBI Taxonomy" id="408172"/>
    <lineage>
        <taxon>unclassified sequences</taxon>
        <taxon>metagenomes</taxon>
        <taxon>ecological metagenomes</taxon>
    </lineage>
</organism>
<dbReference type="AlphaFoldDB" id="A0A381SIQ2"/>
<dbReference type="Pfam" id="PF00403">
    <property type="entry name" value="HMA"/>
    <property type="match status" value="1"/>
</dbReference>
<dbReference type="PANTHER" id="PTHR46594:SF4">
    <property type="entry name" value="P-TYPE CATION-TRANSPORTING ATPASE"/>
    <property type="match status" value="1"/>
</dbReference>
<dbReference type="InterPro" id="IPR001802">
    <property type="entry name" value="MerP/CopZ"/>
</dbReference>
<gene>
    <name evidence="3" type="ORF">METZ01_LOCUS55061</name>
</gene>
<dbReference type="PANTHER" id="PTHR46594">
    <property type="entry name" value="P-TYPE CATION-TRANSPORTING ATPASE"/>
    <property type="match status" value="1"/>
</dbReference>
<dbReference type="InterPro" id="IPR036163">
    <property type="entry name" value="HMA_dom_sf"/>
</dbReference>
<proteinExistence type="predicted"/>
<evidence type="ECO:0000259" key="2">
    <source>
        <dbReference type="PROSITE" id="PS50846"/>
    </source>
</evidence>
<keyword evidence="1" id="KW-0479">Metal-binding</keyword>